<keyword evidence="3" id="KW-1185">Reference proteome</keyword>
<gene>
    <name evidence="2" type="ORF">E2I00_014242</name>
</gene>
<feature type="non-terminal residue" evidence="2">
    <location>
        <position position="1"/>
    </location>
</feature>
<dbReference type="AlphaFoldDB" id="A0A643CE83"/>
<dbReference type="Proteomes" id="UP000437017">
    <property type="component" value="Unassembled WGS sequence"/>
</dbReference>
<name>A0A643CE83_BALPH</name>
<evidence type="ECO:0000313" key="3">
    <source>
        <dbReference type="Proteomes" id="UP000437017"/>
    </source>
</evidence>
<reference evidence="2 3" key="1">
    <citation type="journal article" date="2019" name="PLoS ONE">
        <title>Genomic analyses reveal an absence of contemporary introgressive admixture between fin whales and blue whales, despite known hybrids.</title>
        <authorList>
            <person name="Westbury M.V."/>
            <person name="Petersen B."/>
            <person name="Lorenzen E.D."/>
        </authorList>
    </citation>
    <scope>NUCLEOTIDE SEQUENCE [LARGE SCALE GENOMIC DNA]</scope>
    <source>
        <strain evidence="2">FinWhale-01</strain>
    </source>
</reference>
<evidence type="ECO:0000313" key="2">
    <source>
        <dbReference type="EMBL" id="KAB0398523.1"/>
    </source>
</evidence>
<comment type="caution">
    <text evidence="2">The sequence shown here is derived from an EMBL/GenBank/DDBJ whole genome shotgun (WGS) entry which is preliminary data.</text>
</comment>
<dbReference type="OrthoDB" id="421226at2759"/>
<proteinExistence type="predicted"/>
<feature type="region of interest" description="Disordered" evidence="1">
    <location>
        <begin position="59"/>
        <end position="87"/>
    </location>
</feature>
<evidence type="ECO:0000256" key="1">
    <source>
        <dbReference type="SAM" id="MobiDB-lite"/>
    </source>
</evidence>
<sequence>VLLKNKAPGTGTTCPNKGLAFLFPPKQETPKMFKGLLGGSGKAGLARLLTLKREQTVLKKSENSEGEEDKGKIYEDKGREPAEKPLEISKCRTSSITAEEAPQSIRRAVLPRGTTSQSLIISMDPSAEAGEEVLMIEVKEKAKL</sequence>
<accession>A0A643CE83</accession>
<protein>
    <submittedName>
        <fullName evidence="2">Uncharacterized protein</fullName>
    </submittedName>
</protein>
<organism evidence="2 3">
    <name type="scientific">Balaenoptera physalus</name>
    <name type="common">Fin whale</name>
    <name type="synonym">Balaena physalus</name>
    <dbReference type="NCBI Taxonomy" id="9770"/>
    <lineage>
        <taxon>Eukaryota</taxon>
        <taxon>Metazoa</taxon>
        <taxon>Chordata</taxon>
        <taxon>Craniata</taxon>
        <taxon>Vertebrata</taxon>
        <taxon>Euteleostomi</taxon>
        <taxon>Mammalia</taxon>
        <taxon>Eutheria</taxon>
        <taxon>Laurasiatheria</taxon>
        <taxon>Artiodactyla</taxon>
        <taxon>Whippomorpha</taxon>
        <taxon>Cetacea</taxon>
        <taxon>Mysticeti</taxon>
        <taxon>Balaenopteridae</taxon>
        <taxon>Balaenoptera</taxon>
    </lineage>
</organism>
<dbReference type="EMBL" id="SGJD01001735">
    <property type="protein sequence ID" value="KAB0398523.1"/>
    <property type="molecule type" value="Genomic_DNA"/>
</dbReference>